<evidence type="ECO:0000313" key="3">
    <source>
        <dbReference type="EMBL" id="MCP9201609.1"/>
    </source>
</evidence>
<keyword evidence="1" id="KW-0732">Signal</keyword>
<dbReference type="RefSeq" id="WP_241552442.1">
    <property type="nucleotide sequence ID" value="NZ_JANCNS010000003.1"/>
</dbReference>
<dbReference type="EMBL" id="JANCNS010000003">
    <property type="protein sequence ID" value="MCP9201609.1"/>
    <property type="molecule type" value="Genomic_DNA"/>
</dbReference>
<dbReference type="InterPro" id="IPR007110">
    <property type="entry name" value="Ig-like_dom"/>
</dbReference>
<protein>
    <submittedName>
        <fullName evidence="3">T9SS type A sorting domain-containing protein</fullName>
    </submittedName>
</protein>
<dbReference type="PROSITE" id="PS50835">
    <property type="entry name" value="IG_LIKE"/>
    <property type="match status" value="1"/>
</dbReference>
<evidence type="ECO:0000313" key="4">
    <source>
        <dbReference type="Proteomes" id="UP001155280"/>
    </source>
</evidence>
<name>A0A9X2RCE9_9FLAO</name>
<proteinExistence type="predicted"/>
<feature type="domain" description="Ig-like" evidence="2">
    <location>
        <begin position="297"/>
        <end position="378"/>
    </location>
</feature>
<keyword evidence="4" id="KW-1185">Reference proteome</keyword>
<gene>
    <name evidence="3" type="ORF">MKO06_17000</name>
</gene>
<organism evidence="3 4">
    <name type="scientific">Christiangramia oceanisediminis</name>
    <dbReference type="NCBI Taxonomy" id="2920386"/>
    <lineage>
        <taxon>Bacteria</taxon>
        <taxon>Pseudomonadati</taxon>
        <taxon>Bacteroidota</taxon>
        <taxon>Flavobacteriia</taxon>
        <taxon>Flavobacteriales</taxon>
        <taxon>Flavobacteriaceae</taxon>
        <taxon>Christiangramia</taxon>
    </lineage>
</organism>
<dbReference type="Gene3D" id="2.60.40.10">
    <property type="entry name" value="Immunoglobulins"/>
    <property type="match status" value="1"/>
</dbReference>
<sequence>MKRITIQDHGFRESENKNFIRKLIFLLILGVFIIQTGYAQHPYGFLDGNVLNDDGKLDWEDVYNNSGLPVGSISTGLVNDRVLPDDIFTGGSTKDHLPISGWLNKLQDGSSSDKSNILQGGAILIDGRIYFFGNRFSNEGSTNIGFWFFQDDINVLEGSFEGEHEIGDILVVAEITNGGAVGKIAAYEWRGSEANGGEVPSSEKSLIKIVDEENPQPELLSAVVNSMPAPTPWPYVGKGEPTPNVMPPISFFEGFINIEGLNLNNACFSSFLIETRSSFSLTSILEDFVGSNFNVEPAVTIEDITDCEDQFPQTLTATVDGGIPPLTFEWKKDGVVIEGELGSSISVSEEGTYSVTVTGSGVGGIGTCTSEADTAEVTFIDAPSLQNASDTFCEDVQSQTTLSDYNGDIGADPADTVVWYSDSDRTMVVTQTGDLAVGDHTFYATVTNSDTCDSDAELTITIDAAPDLENASDTFCEDDQSQTTLSDYNDDIGADPGDTVVWYSDPERTMVVTQTGDLAVGEHTFYATVTNSDTCDSDAELTITIDAAPDLENASDTFCEDDQSQTTLSDYNDDIGADPGDTVVWYSDPERTMVVTQTGDLAVGEHTFYATVTNSDTCDSDAELTITIDAAPDLENASDTFCEDDQSQTTLSDYNDDIGADPGDTVVWYSDPERTMVVTQTGDLAVGEHTFYATVTNSDTCDSDAELTITIDAAPDLENASDTFCEDDQSQTTLSDYNDDIGADPGDTVVWYSDPERTMVVTQTGDLAVGEHTFYATVTNSDTCDSDAELTITIDAAPDLENASDTFCEDDQSQTTLSDYNDDIGADPGDTVVWYSDPERTMVVTQTGDLAVGEHTFYATVTNSDTCDSDAELTITIDAAPDLENASDTFCEDDQSQTTLSDYNDDIGAGPGDTVVWYSDPERTMVVTQTGDLAVGEHTFYATVTNSDTCDSDAELTIYINDTNSLINITDTFCEDDQSQTTLSDYNSDIGAGGSDTVVWYSDPERTMVVTQTGDLAVGDHTFYATVTNSDTCDSDAELTITIDAAPDLQNASDTFCEDDQSQTTLSDYNDDIGAGPADTVVWYSDPERTMVVTQTGDLAVGDHTFYATVTNSDTCDSDAELTITINPNPTFDTQQPPLDCLGGAPSIAVTSDTSGLQFRLVIKGQSGSFADYTGSFEDLEYNTTYVLTARSTTGPTFCETDYEFTTPVPLDIPSVVTLMVNSPTCDSFDGTTYYGSIQITNHVPTYLYAVVDQATFDDIASVPSSAYMNYDSTSGLISGIAVGSYYVIAKSPDGCLSAITPADLIEPQCITCETAFAKDASSSSCFDQYPDLIPNDNRWGWTNYYESAGDYTLDLYAAAGQCDISKGALVGEVNIYDNGDGTIDVQFLADPGYIMSSVHLYVGCEPLPYKKKGKNYEYTVAPGQYPQNPNGNIGYVTDYTIEGIEVSGSFYVIAHVDICTSEDPDLISEIRSESVPVNYTLHKRFSSMQTCINSNGPSKSSTELTQTSLSEPSEPLFSIAPVPFRDVLNIGYLFDYTSDVTIQVFDLNGRLLTTYTDTAVNSDSVSTFSVDFRTKPNQIYIVRMETDREVYTAKIIAAK</sequence>
<evidence type="ECO:0000259" key="2">
    <source>
        <dbReference type="PROSITE" id="PS50835"/>
    </source>
</evidence>
<accession>A0A9X2RCE9</accession>
<evidence type="ECO:0000256" key="1">
    <source>
        <dbReference type="ARBA" id="ARBA00022729"/>
    </source>
</evidence>
<comment type="caution">
    <text evidence="3">The sequence shown here is derived from an EMBL/GenBank/DDBJ whole genome shotgun (WGS) entry which is preliminary data.</text>
</comment>
<reference evidence="3" key="1">
    <citation type="submission" date="2022-07" db="EMBL/GenBank/DDBJ databases">
        <title>Gramela sediminis sp. nov., isolated from deep-sea sediment of the Indian Ocean.</title>
        <authorList>
            <person name="Shi H."/>
        </authorList>
    </citation>
    <scope>NUCLEOTIDE SEQUENCE</scope>
    <source>
        <strain evidence="3">GC03-9</strain>
    </source>
</reference>
<dbReference type="InterPro" id="IPR013783">
    <property type="entry name" value="Ig-like_fold"/>
</dbReference>
<dbReference type="InterPro" id="IPR026444">
    <property type="entry name" value="Secre_tail"/>
</dbReference>
<dbReference type="NCBIfam" id="TIGR04183">
    <property type="entry name" value="Por_Secre_tail"/>
    <property type="match status" value="1"/>
</dbReference>
<dbReference type="Proteomes" id="UP001155280">
    <property type="component" value="Unassembled WGS sequence"/>
</dbReference>